<accession>Q2RR69</accession>
<gene>
    <name evidence="1" type="ordered locus">Rru_A2579</name>
</gene>
<evidence type="ECO:0000313" key="1">
    <source>
        <dbReference type="EMBL" id="ABC23376.1"/>
    </source>
</evidence>
<dbReference type="EnsemblBacteria" id="ABC23376">
    <property type="protein sequence ID" value="ABC23376"/>
    <property type="gene ID" value="Rru_A2579"/>
</dbReference>
<keyword evidence="2" id="KW-1185">Reference proteome</keyword>
<organism evidence="1 2">
    <name type="scientific">Rhodospirillum rubrum (strain ATCC 11170 / ATH 1.1.1 / DSM 467 / LMG 4362 / NCIMB 8255 / S1)</name>
    <dbReference type="NCBI Taxonomy" id="269796"/>
    <lineage>
        <taxon>Bacteria</taxon>
        <taxon>Pseudomonadati</taxon>
        <taxon>Pseudomonadota</taxon>
        <taxon>Alphaproteobacteria</taxon>
        <taxon>Rhodospirillales</taxon>
        <taxon>Rhodospirillaceae</taxon>
        <taxon>Rhodospirillum</taxon>
    </lineage>
</organism>
<dbReference type="PATRIC" id="fig|269796.9.peg.2688"/>
<dbReference type="EMBL" id="CP000230">
    <property type="protein sequence ID" value="ABC23376.1"/>
    <property type="molecule type" value="Genomic_DNA"/>
</dbReference>
<dbReference type="STRING" id="269796.Rru_A2579"/>
<sequence>MSDTLTRLLRALQEPPRPPAAEPERTAAVNADAGGFCAGALVPVKRVLRDPSTPAASPEKIWTEVARETRMERVTASDGSGAWVDVERAVRVSFRDGAGRRMSLVFTR</sequence>
<dbReference type="Proteomes" id="UP000001929">
    <property type="component" value="Chromosome"/>
</dbReference>
<dbReference type="HOGENOM" id="CLU_2194925_0_0_5"/>
<dbReference type="KEGG" id="rru:Rru_A2579"/>
<evidence type="ECO:0000313" key="2">
    <source>
        <dbReference type="Proteomes" id="UP000001929"/>
    </source>
</evidence>
<name>Q2RR69_RHORT</name>
<proteinExistence type="predicted"/>
<protein>
    <submittedName>
        <fullName evidence="1">Uncharacterized protein</fullName>
    </submittedName>
</protein>
<dbReference type="RefSeq" id="WP_011390329.1">
    <property type="nucleotide sequence ID" value="NC_007643.1"/>
</dbReference>
<reference evidence="1 2" key="1">
    <citation type="journal article" date="2011" name="Stand. Genomic Sci.">
        <title>Complete genome sequence of Rhodospirillum rubrum type strain (S1).</title>
        <authorList>
            <person name="Munk A.C."/>
            <person name="Copeland A."/>
            <person name="Lucas S."/>
            <person name="Lapidus A."/>
            <person name="Del Rio T.G."/>
            <person name="Barry K."/>
            <person name="Detter J.C."/>
            <person name="Hammon N."/>
            <person name="Israni S."/>
            <person name="Pitluck S."/>
            <person name="Brettin T."/>
            <person name="Bruce D."/>
            <person name="Han C."/>
            <person name="Tapia R."/>
            <person name="Gilna P."/>
            <person name="Schmutz J."/>
            <person name="Larimer F."/>
            <person name="Land M."/>
            <person name="Kyrpides N.C."/>
            <person name="Mavromatis K."/>
            <person name="Richardson P."/>
            <person name="Rohde M."/>
            <person name="Goker M."/>
            <person name="Klenk H.P."/>
            <person name="Zhang Y."/>
            <person name="Roberts G.P."/>
            <person name="Reslewic S."/>
            <person name="Schwartz D.C."/>
        </authorList>
    </citation>
    <scope>NUCLEOTIDE SEQUENCE [LARGE SCALE GENOMIC DNA]</scope>
    <source>
        <strain evidence="2">ATCC 11170 / ATH 1.1.1 / DSM 467 / LMG 4362 / NCIMB 8255 / S1</strain>
    </source>
</reference>
<dbReference type="AlphaFoldDB" id="Q2RR69"/>